<reference evidence="7" key="1">
    <citation type="journal article" date="2019" name="Int. J. Syst. Evol. Microbiol.">
        <title>The Global Catalogue of Microorganisms (GCM) 10K type strain sequencing project: providing services to taxonomists for standard genome sequencing and annotation.</title>
        <authorList>
            <consortium name="The Broad Institute Genomics Platform"/>
            <consortium name="The Broad Institute Genome Sequencing Center for Infectious Disease"/>
            <person name="Wu L."/>
            <person name="Ma J."/>
        </authorList>
    </citation>
    <scope>NUCLEOTIDE SEQUENCE [LARGE SCALE GENOMIC DNA]</scope>
    <source>
        <strain evidence="7">CCUG 54518</strain>
    </source>
</reference>
<proteinExistence type="predicted"/>
<keyword evidence="3 5" id="KW-1133">Transmembrane helix</keyword>
<feature type="transmembrane region" description="Helical" evidence="5">
    <location>
        <begin position="41"/>
        <end position="62"/>
    </location>
</feature>
<dbReference type="Pfam" id="PF04191">
    <property type="entry name" value="PEMT"/>
    <property type="match status" value="1"/>
</dbReference>
<protein>
    <submittedName>
        <fullName evidence="6">Methyltransferase family protein</fullName>
        <ecNumber evidence="6">2.1.1.100</ecNumber>
        <ecNumber evidence="6">2.1.1.334</ecNumber>
    </submittedName>
</protein>
<feature type="transmembrane region" description="Helical" evidence="5">
    <location>
        <begin position="14"/>
        <end position="34"/>
    </location>
</feature>
<dbReference type="RefSeq" id="WP_382253658.1">
    <property type="nucleotide sequence ID" value="NZ_JBHTBX010000002.1"/>
</dbReference>
<comment type="subcellular location">
    <subcellularLocation>
        <location evidence="1">Endomembrane system</location>
        <topology evidence="1">Multi-pass membrane protein</topology>
    </subcellularLocation>
</comment>
<dbReference type="EC" id="2.1.1.100" evidence="6"/>
<evidence type="ECO:0000256" key="4">
    <source>
        <dbReference type="ARBA" id="ARBA00023136"/>
    </source>
</evidence>
<keyword evidence="6" id="KW-0808">Transferase</keyword>
<evidence type="ECO:0000256" key="2">
    <source>
        <dbReference type="ARBA" id="ARBA00022692"/>
    </source>
</evidence>
<evidence type="ECO:0000256" key="5">
    <source>
        <dbReference type="SAM" id="Phobius"/>
    </source>
</evidence>
<feature type="transmembrane region" description="Helical" evidence="5">
    <location>
        <begin position="101"/>
        <end position="124"/>
    </location>
</feature>
<dbReference type="Proteomes" id="UP001596495">
    <property type="component" value="Unassembled WGS sequence"/>
</dbReference>
<comment type="caution">
    <text evidence="6">The sequence shown here is derived from an EMBL/GenBank/DDBJ whole genome shotgun (WGS) entry which is preliminary data.</text>
</comment>
<keyword evidence="2 5" id="KW-0812">Transmembrane</keyword>
<dbReference type="GO" id="GO:0032259">
    <property type="term" value="P:methylation"/>
    <property type="evidence" value="ECO:0007669"/>
    <property type="project" value="UniProtKB-KW"/>
</dbReference>
<keyword evidence="6" id="KW-0489">Methyltransferase</keyword>
<evidence type="ECO:0000256" key="1">
    <source>
        <dbReference type="ARBA" id="ARBA00004127"/>
    </source>
</evidence>
<dbReference type="EMBL" id="JBHTBX010000002">
    <property type="protein sequence ID" value="MFC7433416.1"/>
    <property type="molecule type" value="Genomic_DNA"/>
</dbReference>
<name>A0ABW2R635_9BURK</name>
<dbReference type="Gene3D" id="1.20.120.1630">
    <property type="match status" value="1"/>
</dbReference>
<organism evidence="6 7">
    <name type="scientific">Hydrogenophaga bisanensis</name>
    <dbReference type="NCBI Taxonomy" id="439611"/>
    <lineage>
        <taxon>Bacteria</taxon>
        <taxon>Pseudomonadati</taxon>
        <taxon>Pseudomonadota</taxon>
        <taxon>Betaproteobacteria</taxon>
        <taxon>Burkholderiales</taxon>
        <taxon>Comamonadaceae</taxon>
        <taxon>Hydrogenophaga</taxon>
    </lineage>
</organism>
<evidence type="ECO:0000313" key="7">
    <source>
        <dbReference type="Proteomes" id="UP001596495"/>
    </source>
</evidence>
<dbReference type="PANTHER" id="PTHR12714">
    <property type="entry name" value="PROTEIN-S ISOPRENYLCYSTEINE O-METHYLTRANSFERASE"/>
    <property type="match status" value="1"/>
</dbReference>
<keyword evidence="7" id="KW-1185">Reference proteome</keyword>
<keyword evidence="4 5" id="KW-0472">Membrane</keyword>
<dbReference type="PANTHER" id="PTHR12714:SF24">
    <property type="entry name" value="SLR1182 PROTEIN"/>
    <property type="match status" value="1"/>
</dbReference>
<evidence type="ECO:0000256" key="3">
    <source>
        <dbReference type="ARBA" id="ARBA00022989"/>
    </source>
</evidence>
<sequence length="155" mass="17233">MSLRWLEHKVPPPLVGALVGLGMWWLASPGPAIALNDTVRLVLAGGLVLVALTFDLAGLLAFRASRTTINPLAPQRASTLVTGGVYRITRNPMYVGMGFMLSAWAVYLAALWPFLGPLMFVLYITRFQILPEERALQQLFGDAYTQYTARVRRWL</sequence>
<evidence type="ECO:0000313" key="6">
    <source>
        <dbReference type="EMBL" id="MFC7433416.1"/>
    </source>
</evidence>
<gene>
    <name evidence="6" type="ORF">ACFQNJ_02705</name>
</gene>
<dbReference type="InterPro" id="IPR007318">
    <property type="entry name" value="Phopholipid_MeTrfase"/>
</dbReference>
<dbReference type="EC" id="2.1.1.334" evidence="6"/>
<accession>A0ABW2R635</accession>
<dbReference type="GO" id="GO:0004671">
    <property type="term" value="F:protein C-terminal S-isoprenylcysteine carboxyl O-methyltransferase activity"/>
    <property type="evidence" value="ECO:0007669"/>
    <property type="project" value="UniProtKB-EC"/>
</dbReference>